<dbReference type="AlphaFoldDB" id="A0A9P6MJK8"/>
<dbReference type="EMBL" id="JAAAID010002861">
    <property type="protein sequence ID" value="KAG0003334.1"/>
    <property type="molecule type" value="Genomic_DNA"/>
</dbReference>
<feature type="region of interest" description="Disordered" evidence="5">
    <location>
        <begin position="182"/>
        <end position="209"/>
    </location>
</feature>
<name>A0A9P6MJK8_9FUNG</name>
<feature type="transmembrane region" description="Helical" evidence="6">
    <location>
        <begin position="129"/>
        <end position="149"/>
    </location>
</feature>
<feature type="compositionally biased region" description="Low complexity" evidence="5">
    <location>
        <begin position="278"/>
        <end position="296"/>
    </location>
</feature>
<reference evidence="7" key="1">
    <citation type="journal article" date="2020" name="Fungal Divers.">
        <title>Resolving the Mortierellaceae phylogeny through synthesis of multi-gene phylogenetics and phylogenomics.</title>
        <authorList>
            <person name="Vandepol N."/>
            <person name="Liber J."/>
            <person name="Desiro A."/>
            <person name="Na H."/>
            <person name="Kennedy M."/>
            <person name="Barry K."/>
            <person name="Grigoriev I.V."/>
            <person name="Miller A.N."/>
            <person name="O'Donnell K."/>
            <person name="Stajich J.E."/>
            <person name="Bonito G."/>
        </authorList>
    </citation>
    <scope>NUCLEOTIDE SEQUENCE</scope>
    <source>
        <strain evidence="7">NRRL 2769</strain>
    </source>
</reference>
<feature type="compositionally biased region" description="Acidic residues" evidence="5">
    <location>
        <begin position="305"/>
        <end position="316"/>
    </location>
</feature>
<proteinExistence type="predicted"/>
<keyword evidence="2 6" id="KW-0812">Transmembrane</keyword>
<feature type="compositionally biased region" description="Basic and acidic residues" evidence="5">
    <location>
        <begin position="253"/>
        <end position="262"/>
    </location>
</feature>
<keyword evidence="8" id="KW-1185">Reference proteome</keyword>
<evidence type="ECO:0000313" key="8">
    <source>
        <dbReference type="Proteomes" id="UP000703661"/>
    </source>
</evidence>
<dbReference type="PANTHER" id="PTHR12242">
    <property type="entry name" value="OS02G0130600 PROTEIN-RELATED"/>
    <property type="match status" value="1"/>
</dbReference>
<accession>A0A9P6MJK8</accession>
<comment type="caution">
    <text evidence="7">The sequence shown here is derived from an EMBL/GenBank/DDBJ whole genome shotgun (WGS) entry which is preliminary data.</text>
</comment>
<dbReference type="InterPro" id="IPR006838">
    <property type="entry name" value="ADTRP_AIG1"/>
</dbReference>
<evidence type="ECO:0000313" key="7">
    <source>
        <dbReference type="EMBL" id="KAG0003334.1"/>
    </source>
</evidence>
<feature type="transmembrane region" description="Helical" evidence="6">
    <location>
        <begin position="21"/>
        <end position="42"/>
    </location>
</feature>
<dbReference type="Proteomes" id="UP000703661">
    <property type="component" value="Unassembled WGS sequence"/>
</dbReference>
<dbReference type="Pfam" id="PF04750">
    <property type="entry name" value="Far-17a_AIG1"/>
    <property type="match status" value="1"/>
</dbReference>
<gene>
    <name evidence="7" type="ORF">BGZ80_005813</name>
</gene>
<feature type="region of interest" description="Disordered" evidence="5">
    <location>
        <begin position="227"/>
        <end position="322"/>
    </location>
</feature>
<evidence type="ECO:0000256" key="5">
    <source>
        <dbReference type="SAM" id="MobiDB-lite"/>
    </source>
</evidence>
<evidence type="ECO:0000256" key="4">
    <source>
        <dbReference type="ARBA" id="ARBA00023136"/>
    </source>
</evidence>
<feature type="compositionally biased region" description="Polar residues" evidence="5">
    <location>
        <begin position="233"/>
        <end position="248"/>
    </location>
</feature>
<organism evidence="7 8">
    <name type="scientific">Entomortierella chlamydospora</name>
    <dbReference type="NCBI Taxonomy" id="101097"/>
    <lineage>
        <taxon>Eukaryota</taxon>
        <taxon>Fungi</taxon>
        <taxon>Fungi incertae sedis</taxon>
        <taxon>Mucoromycota</taxon>
        <taxon>Mortierellomycotina</taxon>
        <taxon>Mortierellomycetes</taxon>
        <taxon>Mortierellales</taxon>
        <taxon>Mortierellaceae</taxon>
        <taxon>Entomortierella</taxon>
    </lineage>
</organism>
<dbReference type="GO" id="GO:0012505">
    <property type="term" value="C:endomembrane system"/>
    <property type="evidence" value="ECO:0007669"/>
    <property type="project" value="UniProtKB-SubCell"/>
</dbReference>
<feature type="transmembrane region" description="Helical" evidence="6">
    <location>
        <begin position="93"/>
        <end position="117"/>
    </location>
</feature>
<keyword evidence="3 6" id="KW-1133">Transmembrane helix</keyword>
<keyword evidence="4 6" id="KW-0472">Membrane</keyword>
<protein>
    <submittedName>
        <fullName evidence="7">Uncharacterized protein</fullName>
    </submittedName>
</protein>
<evidence type="ECO:0000256" key="1">
    <source>
        <dbReference type="ARBA" id="ARBA00004127"/>
    </source>
</evidence>
<evidence type="ECO:0000256" key="3">
    <source>
        <dbReference type="ARBA" id="ARBA00022989"/>
    </source>
</evidence>
<sequence length="322" mass="37064">MAENHIKTSIERQHWLLTDMIFFLYHTVCTFHVIVPLIYWGYEAYSGDARGMALSIPPNALWRNYSLHGGDLILVLIEFSINAMPFIPSHILIVYLVCLLYLGEAFIVHHVDGFWLYPFLDTSVGPIWIGYYIGVGFIIMCAFFLMYFIHRLRDRRPMKRQQQQQQQQQQEEQRQGEILASEQIQNQDQDDQGYSVYDMTGSSNDPYHKQEEMNNVYCFAKDDGDISKDSQNRTRSCSVSSTNTTATLVGTEEGTRSKDLEKNQPLSRKVSKRLSALGEVVPPTTSETEEQSGQVTDQLERLEVVEEGNETENDTSEENRHP</sequence>
<dbReference type="GO" id="GO:0016020">
    <property type="term" value="C:membrane"/>
    <property type="evidence" value="ECO:0007669"/>
    <property type="project" value="InterPro"/>
</dbReference>
<comment type="subcellular location">
    <subcellularLocation>
        <location evidence="1">Endomembrane system</location>
        <topology evidence="1">Multi-pass membrane protein</topology>
    </subcellularLocation>
</comment>
<evidence type="ECO:0000256" key="6">
    <source>
        <dbReference type="SAM" id="Phobius"/>
    </source>
</evidence>
<evidence type="ECO:0000256" key="2">
    <source>
        <dbReference type="ARBA" id="ARBA00022692"/>
    </source>
</evidence>